<dbReference type="Proteomes" id="UP000179807">
    <property type="component" value="Unassembled WGS sequence"/>
</dbReference>
<evidence type="ECO:0000256" key="1">
    <source>
        <dbReference type="SAM" id="Coils"/>
    </source>
</evidence>
<proteinExistence type="predicted"/>
<dbReference type="EMBL" id="MLAK01000993">
    <property type="protein sequence ID" value="OHS99664.1"/>
    <property type="molecule type" value="Genomic_DNA"/>
</dbReference>
<feature type="coiled-coil region" evidence="1">
    <location>
        <begin position="481"/>
        <end position="709"/>
    </location>
</feature>
<feature type="coiled-coil region" evidence="1">
    <location>
        <begin position="5"/>
        <end position="116"/>
    </location>
</feature>
<accession>A0A1J4JKK8</accession>
<dbReference type="RefSeq" id="XP_068352801.1">
    <property type="nucleotide sequence ID" value="XM_068494200.1"/>
</dbReference>
<dbReference type="GeneID" id="94828904"/>
<feature type="coiled-coil region" evidence="1">
    <location>
        <begin position="295"/>
        <end position="451"/>
    </location>
</feature>
<dbReference type="AlphaFoldDB" id="A0A1J4JKK8"/>
<feature type="coiled-coil region" evidence="1">
    <location>
        <begin position="150"/>
        <end position="206"/>
    </location>
</feature>
<dbReference type="OrthoDB" id="10603367at2759"/>
<feature type="coiled-coil region" evidence="1">
    <location>
        <begin position="755"/>
        <end position="782"/>
    </location>
</feature>
<evidence type="ECO:0000313" key="2">
    <source>
        <dbReference type="EMBL" id="OHS99664.1"/>
    </source>
</evidence>
<sequence>MDEKMDTVASKVNSLQDTLKEKEAQLESCLNATQKIHMAEVEKIDAENEEKLKELNEKYLQEKRKLEEKEKNAFADFEKFLAEHLSKISTEWTKKLQTADDKISSYQKELQDLIHNKHQQSSIKNDMLLQEDRRMAAEHERISREFNERKLAADQKIRQLSVELKSLQDSLENESNSAQSKFEALEKNLLNQRKELEDERNQELLALMQKISSLNSDVQNKKLEIDGEKANTAVKIREIEKEYEQKYAFEESETKRLIAEALQAIDNHYNPKISALNKQIEEAELKRGQTLECLRKSALSDVESGENEVAELNKRHDEERKRLRSLLAREKENLNQLLQEKNADIDELKHKMQKELGDSMTNFDAQERLHADEISNLMRQFDEQQKKLSDFQRLTLEQRNRRKADELTRLKQEHEQRKNQILFRVEQQMKIEAEKALNESINQANQEHSQEISSMNTMLLDIKGRMDMLQMKIEGLYKMHNQRLEQMMQDHDDKLREDLKKIQEEGNREKANIKDLKQRILSETQEVDRRKELVLKEANELDQNIQDMHDKFEKKMRMMEHQFSAAKNKIQMEQREVKQKQVQLTNQLDDQKMKIHKLGEIAANKEAEANQFEENYEQNKEKFHKETVEQYEANLNEVKMDPHDFEYEMEDLRDTLTSQMQSLQEQLAAAKENTIKTTKLMMVEREHALEEAEAEMRLQSEERIKQITENHEKRVELMKSEFEATKKAHEEKMADIHKTYKEQIEGNEIQFKNLIKELIEEKGNLEKASVKLDDQIIELENRECPSCIEKKEVIKVLMIKRDELKVKLDGMHKQVIISEKKMNTLFPETQKRTTSSLTTLVPKAKILQPKKVATDFKL</sequence>
<reference evidence="2" key="1">
    <citation type="submission" date="2016-10" db="EMBL/GenBank/DDBJ databases">
        <authorList>
            <person name="Benchimol M."/>
            <person name="Almeida L.G."/>
            <person name="Vasconcelos A.T."/>
            <person name="Perreira-Neves A."/>
            <person name="Rosa I.A."/>
            <person name="Tasca T."/>
            <person name="Bogo M.R."/>
            <person name="de Souza W."/>
        </authorList>
    </citation>
    <scope>NUCLEOTIDE SEQUENCE [LARGE SCALE GENOMIC DNA]</scope>
    <source>
        <strain evidence="2">K</strain>
    </source>
</reference>
<evidence type="ECO:0000313" key="3">
    <source>
        <dbReference type="Proteomes" id="UP000179807"/>
    </source>
</evidence>
<comment type="caution">
    <text evidence="2">The sequence shown here is derived from an EMBL/GenBank/DDBJ whole genome shotgun (WGS) entry which is preliminary data.</text>
</comment>
<name>A0A1J4JKK8_9EUKA</name>
<protein>
    <submittedName>
        <fullName evidence="2">Uncharacterized protein</fullName>
    </submittedName>
</protein>
<dbReference type="VEuPathDB" id="TrichDB:TRFO_08295"/>
<keyword evidence="3" id="KW-1185">Reference proteome</keyword>
<keyword evidence="1" id="KW-0175">Coiled coil</keyword>
<organism evidence="2 3">
    <name type="scientific">Tritrichomonas foetus</name>
    <dbReference type="NCBI Taxonomy" id="1144522"/>
    <lineage>
        <taxon>Eukaryota</taxon>
        <taxon>Metamonada</taxon>
        <taxon>Parabasalia</taxon>
        <taxon>Tritrichomonadida</taxon>
        <taxon>Tritrichomonadidae</taxon>
        <taxon>Tritrichomonas</taxon>
    </lineage>
</organism>
<gene>
    <name evidence="2" type="ORF">TRFO_08295</name>
</gene>